<organism evidence="1 2">
    <name type="scientific">Ephemerocybe angulata</name>
    <dbReference type="NCBI Taxonomy" id="980116"/>
    <lineage>
        <taxon>Eukaryota</taxon>
        <taxon>Fungi</taxon>
        <taxon>Dikarya</taxon>
        <taxon>Basidiomycota</taxon>
        <taxon>Agaricomycotina</taxon>
        <taxon>Agaricomycetes</taxon>
        <taxon>Agaricomycetidae</taxon>
        <taxon>Agaricales</taxon>
        <taxon>Agaricineae</taxon>
        <taxon>Psathyrellaceae</taxon>
        <taxon>Ephemerocybe</taxon>
    </lineage>
</organism>
<evidence type="ECO:0000313" key="2">
    <source>
        <dbReference type="Proteomes" id="UP000521943"/>
    </source>
</evidence>
<gene>
    <name evidence="1" type="ORF">DFP72DRAFT_829185</name>
</gene>
<reference evidence="1 2" key="1">
    <citation type="submission" date="2020-07" db="EMBL/GenBank/DDBJ databases">
        <title>Comparative genomics of pyrophilous fungi reveals a link between fire events and developmental genes.</title>
        <authorList>
            <consortium name="DOE Joint Genome Institute"/>
            <person name="Steindorff A.S."/>
            <person name="Carver A."/>
            <person name="Calhoun S."/>
            <person name="Stillman K."/>
            <person name="Liu H."/>
            <person name="Lipzen A."/>
            <person name="Pangilinan J."/>
            <person name="Labutti K."/>
            <person name="Bruns T.D."/>
            <person name="Grigoriev I.V."/>
        </authorList>
    </citation>
    <scope>NUCLEOTIDE SEQUENCE [LARGE SCALE GENOMIC DNA]</scope>
    <source>
        <strain evidence="1 2">CBS 144469</strain>
    </source>
</reference>
<comment type="caution">
    <text evidence="1">The sequence shown here is derived from an EMBL/GenBank/DDBJ whole genome shotgun (WGS) entry which is preliminary data.</text>
</comment>
<dbReference type="EMBL" id="JACGCI010000161">
    <property type="protein sequence ID" value="KAF6742988.1"/>
    <property type="molecule type" value="Genomic_DNA"/>
</dbReference>
<dbReference type="AlphaFoldDB" id="A0A8H6HBV1"/>
<protein>
    <submittedName>
        <fullName evidence="1">Uncharacterized protein</fullName>
    </submittedName>
</protein>
<accession>A0A8H6HBV1</accession>
<keyword evidence="2" id="KW-1185">Reference proteome</keyword>
<dbReference type="OrthoDB" id="3041043at2759"/>
<proteinExistence type="predicted"/>
<sequence>MPGLAHIERFLILPDPRIRTRLLDGLTIPDVLQLGKTSSIIRDVVDLYVQTRWNIEQFLGMWFGDPASFRATLAFTGAVVSGSQALRFMDRLPPAPKSDLDIVTRVGGVTALARFLESSGYTLVEREPHPQDKYPMLIDVLSITSSKRFCNGGGKDGIIEIFDFERPTYGRLNQYTPVTKVQIIAVSQHPVHHIVYTYHSTAVMNYISHKEAVSVFPRATLVEKIAYPSSRETLGQMWNPPWKVKYEKRGYLVETSNPRPRLTLGGAARQR</sequence>
<dbReference type="Proteomes" id="UP000521943">
    <property type="component" value="Unassembled WGS sequence"/>
</dbReference>
<name>A0A8H6HBV1_9AGAR</name>
<evidence type="ECO:0000313" key="1">
    <source>
        <dbReference type="EMBL" id="KAF6742988.1"/>
    </source>
</evidence>